<proteinExistence type="predicted"/>
<comment type="caution">
    <text evidence="1">The sequence shown here is derived from an EMBL/GenBank/DDBJ whole genome shotgun (WGS) entry which is preliminary data.</text>
</comment>
<organism evidence="1 2">
    <name type="scientific">Trifolium pratense</name>
    <name type="common">Red clover</name>
    <dbReference type="NCBI Taxonomy" id="57577"/>
    <lineage>
        <taxon>Eukaryota</taxon>
        <taxon>Viridiplantae</taxon>
        <taxon>Streptophyta</taxon>
        <taxon>Embryophyta</taxon>
        <taxon>Tracheophyta</taxon>
        <taxon>Spermatophyta</taxon>
        <taxon>Magnoliopsida</taxon>
        <taxon>eudicotyledons</taxon>
        <taxon>Gunneridae</taxon>
        <taxon>Pentapetalae</taxon>
        <taxon>rosids</taxon>
        <taxon>fabids</taxon>
        <taxon>Fabales</taxon>
        <taxon>Fabaceae</taxon>
        <taxon>Papilionoideae</taxon>
        <taxon>50 kb inversion clade</taxon>
        <taxon>NPAAA clade</taxon>
        <taxon>Hologalegina</taxon>
        <taxon>IRL clade</taxon>
        <taxon>Trifolieae</taxon>
        <taxon>Trifolium</taxon>
    </lineage>
</organism>
<accession>A0ACB0L482</accession>
<protein>
    <submittedName>
        <fullName evidence="1">Uncharacterized protein</fullName>
    </submittedName>
</protein>
<keyword evidence="2" id="KW-1185">Reference proteome</keyword>
<evidence type="ECO:0000313" key="1">
    <source>
        <dbReference type="EMBL" id="CAJ2663286.1"/>
    </source>
</evidence>
<gene>
    <name evidence="1" type="ORF">MILVUS5_LOCUS28744</name>
</gene>
<dbReference type="Proteomes" id="UP001177021">
    <property type="component" value="Unassembled WGS sequence"/>
</dbReference>
<sequence>MMKFTISSIFFNVFLIITLVFQTHASKINYRSNKYKALFIFGDSFLDAGNNNYINTTSLDQANFLPYGETYFKFPTGRFSDGRLISDFIAEYANIPLVPPFLQPGYNQYYNGVNFASGGAGALVETFQGSVIPFKTQARNFKKVIAWLRHKLGSSDSKTLLTNAVYMFSIGSNDYLSPILTNSNVLKYYSHSEYVSMVVGNFTSTIKEIHKSGARKFAILNLPPLGCLPGTRRIQSQGKNSCLEELSSLASIHNQALYVALLKLEKQLRGFKFTLYDLNSDITQMINHPLKYGLKEGKSACCGSGPFRGKYSCGGKRGEKHFELCHKPNEHLFWDSYHLTENAYKQLAARMWDHTGNSHTIGNYIISDFFQ</sequence>
<reference evidence="1" key="1">
    <citation type="submission" date="2023-10" db="EMBL/GenBank/DDBJ databases">
        <authorList>
            <person name="Rodriguez Cubillos JULIANA M."/>
            <person name="De Vega J."/>
        </authorList>
    </citation>
    <scope>NUCLEOTIDE SEQUENCE</scope>
</reference>
<evidence type="ECO:0000313" key="2">
    <source>
        <dbReference type="Proteomes" id="UP001177021"/>
    </source>
</evidence>
<dbReference type="EMBL" id="CASHSV030000409">
    <property type="protein sequence ID" value="CAJ2663286.1"/>
    <property type="molecule type" value="Genomic_DNA"/>
</dbReference>
<name>A0ACB0L482_TRIPR</name>